<evidence type="ECO:0000313" key="3">
    <source>
        <dbReference type="EMBL" id="KAK3374500.1"/>
    </source>
</evidence>
<organism evidence="3 4">
    <name type="scientific">Lasiosphaeria ovina</name>
    <dbReference type="NCBI Taxonomy" id="92902"/>
    <lineage>
        <taxon>Eukaryota</taxon>
        <taxon>Fungi</taxon>
        <taxon>Dikarya</taxon>
        <taxon>Ascomycota</taxon>
        <taxon>Pezizomycotina</taxon>
        <taxon>Sordariomycetes</taxon>
        <taxon>Sordariomycetidae</taxon>
        <taxon>Sordariales</taxon>
        <taxon>Lasiosphaeriaceae</taxon>
        <taxon>Lasiosphaeria</taxon>
    </lineage>
</organism>
<evidence type="ECO:0000256" key="1">
    <source>
        <dbReference type="SAM" id="MobiDB-lite"/>
    </source>
</evidence>
<reference evidence="3" key="2">
    <citation type="submission" date="2023-06" db="EMBL/GenBank/DDBJ databases">
        <authorList>
            <consortium name="Lawrence Berkeley National Laboratory"/>
            <person name="Haridas S."/>
            <person name="Hensen N."/>
            <person name="Bonometti L."/>
            <person name="Westerberg I."/>
            <person name="Brannstrom I.O."/>
            <person name="Guillou S."/>
            <person name="Cros-Aarteil S."/>
            <person name="Calhoun S."/>
            <person name="Kuo A."/>
            <person name="Mondo S."/>
            <person name="Pangilinan J."/>
            <person name="Riley R."/>
            <person name="Labutti K."/>
            <person name="Andreopoulos B."/>
            <person name="Lipzen A."/>
            <person name="Chen C."/>
            <person name="Yanf M."/>
            <person name="Daum C."/>
            <person name="Ng V."/>
            <person name="Clum A."/>
            <person name="Steindorff A."/>
            <person name="Ohm R."/>
            <person name="Martin F."/>
            <person name="Silar P."/>
            <person name="Natvig D."/>
            <person name="Lalanne C."/>
            <person name="Gautier V."/>
            <person name="Ament-Velasquez S.L."/>
            <person name="Kruys A."/>
            <person name="Hutchinson M.I."/>
            <person name="Powell A.J."/>
            <person name="Barry K."/>
            <person name="Miller A.N."/>
            <person name="Grigoriev I.V."/>
            <person name="Debuchy R."/>
            <person name="Gladieux P."/>
            <person name="Thoren M.H."/>
            <person name="Johannesson H."/>
        </authorList>
    </citation>
    <scope>NUCLEOTIDE SEQUENCE</scope>
    <source>
        <strain evidence="3">CBS 958.72</strain>
    </source>
</reference>
<feature type="compositionally biased region" description="Low complexity" evidence="1">
    <location>
        <begin position="125"/>
        <end position="170"/>
    </location>
</feature>
<accession>A0AAE0KE33</accession>
<gene>
    <name evidence="3" type="ORF">B0T24DRAFT_667519</name>
</gene>
<keyword evidence="2" id="KW-0472">Membrane</keyword>
<feature type="region of interest" description="Disordered" evidence="1">
    <location>
        <begin position="125"/>
        <end position="172"/>
    </location>
</feature>
<dbReference type="Proteomes" id="UP001287356">
    <property type="component" value="Unassembled WGS sequence"/>
</dbReference>
<keyword evidence="2" id="KW-0812">Transmembrane</keyword>
<keyword evidence="2" id="KW-1133">Transmembrane helix</keyword>
<evidence type="ECO:0008006" key="5">
    <source>
        <dbReference type="Google" id="ProtNLM"/>
    </source>
</evidence>
<name>A0AAE0KE33_9PEZI</name>
<proteinExistence type="predicted"/>
<comment type="caution">
    <text evidence="3">The sequence shown here is derived from an EMBL/GenBank/DDBJ whole genome shotgun (WGS) entry which is preliminary data.</text>
</comment>
<reference evidence="3" key="1">
    <citation type="journal article" date="2023" name="Mol. Phylogenet. Evol.">
        <title>Genome-scale phylogeny and comparative genomics of the fungal order Sordariales.</title>
        <authorList>
            <person name="Hensen N."/>
            <person name="Bonometti L."/>
            <person name="Westerberg I."/>
            <person name="Brannstrom I.O."/>
            <person name="Guillou S."/>
            <person name="Cros-Aarteil S."/>
            <person name="Calhoun S."/>
            <person name="Haridas S."/>
            <person name="Kuo A."/>
            <person name="Mondo S."/>
            <person name="Pangilinan J."/>
            <person name="Riley R."/>
            <person name="LaButti K."/>
            <person name="Andreopoulos B."/>
            <person name="Lipzen A."/>
            <person name="Chen C."/>
            <person name="Yan M."/>
            <person name="Daum C."/>
            <person name="Ng V."/>
            <person name="Clum A."/>
            <person name="Steindorff A."/>
            <person name="Ohm R.A."/>
            <person name="Martin F."/>
            <person name="Silar P."/>
            <person name="Natvig D.O."/>
            <person name="Lalanne C."/>
            <person name="Gautier V."/>
            <person name="Ament-Velasquez S.L."/>
            <person name="Kruys A."/>
            <person name="Hutchinson M.I."/>
            <person name="Powell A.J."/>
            <person name="Barry K."/>
            <person name="Miller A.N."/>
            <person name="Grigoriev I.V."/>
            <person name="Debuchy R."/>
            <person name="Gladieux P."/>
            <person name="Hiltunen Thoren M."/>
            <person name="Johannesson H."/>
        </authorList>
    </citation>
    <scope>NUCLEOTIDE SEQUENCE</scope>
    <source>
        <strain evidence="3">CBS 958.72</strain>
    </source>
</reference>
<dbReference type="AlphaFoldDB" id="A0AAE0KE33"/>
<dbReference type="EMBL" id="JAULSN010000004">
    <property type="protein sequence ID" value="KAK3374500.1"/>
    <property type="molecule type" value="Genomic_DNA"/>
</dbReference>
<evidence type="ECO:0000256" key="2">
    <source>
        <dbReference type="SAM" id="Phobius"/>
    </source>
</evidence>
<evidence type="ECO:0000313" key="4">
    <source>
        <dbReference type="Proteomes" id="UP001287356"/>
    </source>
</evidence>
<feature type="transmembrane region" description="Helical" evidence="2">
    <location>
        <begin position="177"/>
        <end position="200"/>
    </location>
</feature>
<sequence length="258" mass="27001">MTCFNANSLPEPGLLPCIPGIRISPCCAPGDLCLSNGLCLDTGSDNGFTTQGCTDQGWGSPCVSNCVQWARDTQTPYYPYLASCMASGGKTTYCCGPDSSCCNNTDVVFSLPRFTDAVRPLASTTSTTSSARSSTASSSGTQTTNTASTTALPSDRNNATSSDSNTSNDDSNNHKTVLGLAIGFGILGLLLILIAGALLFRWWRRRRLSAAAELSAAADADKGPVGPIYGPVHGGPTEMPINYMPAEMMSHRPAEMMT</sequence>
<protein>
    <recommendedName>
        <fullName evidence="5">Mid2 domain-containing protein</fullName>
    </recommendedName>
</protein>
<keyword evidence="4" id="KW-1185">Reference proteome</keyword>